<dbReference type="GO" id="GO:0016491">
    <property type="term" value="F:oxidoreductase activity"/>
    <property type="evidence" value="ECO:0007669"/>
    <property type="project" value="InterPro"/>
</dbReference>
<dbReference type="InterPro" id="IPR036188">
    <property type="entry name" value="FAD/NAD-bd_sf"/>
</dbReference>
<dbReference type="Proteomes" id="UP001162834">
    <property type="component" value="Chromosome"/>
</dbReference>
<reference evidence="3" key="1">
    <citation type="journal article" date="2022" name="Int. J. Syst. Evol. Microbiol.">
        <title>Pseudomonas aegrilactucae sp. nov. and Pseudomonas morbosilactucae sp. nov., pathogens causing bacterial rot of lettuce in Japan.</title>
        <authorList>
            <person name="Sawada H."/>
            <person name="Fujikawa T."/>
            <person name="Satou M."/>
        </authorList>
    </citation>
    <scope>NUCLEOTIDE SEQUENCE</scope>
    <source>
        <strain evidence="3">0166_1</strain>
    </source>
</reference>
<dbReference type="PANTHER" id="PTHR43755:SF1">
    <property type="entry name" value="FAD-DEPENDENT PYRIDINE NUCLEOTIDE-DISULPHIDE OXIDOREDUCTASE"/>
    <property type="match status" value="1"/>
</dbReference>
<sequence>MAPGAAVATMNLMTAARIAPLRIVIAGGGVAALETLMALHDLGEAQFRLTLVAPREDFVLRAMSVAVPFSAGHVTHVSLDEACAEFGAERRRTGVEAVDAAARRVHCSDGTELDYDVLVLATGAVGRPAYANALTFTDDDPVLIGGLLRDIEQGYCPSLALVVPPSGSWSLPVYELALLIARHAYEAGMELPMHVVTPEPAPLAIFGPPASAAVTELLEQAGITVHTDSYASIEPGGRITLMPGERRLHVARVVALPTVDGRAMPGVPADDHGFVPTDEHGRVIGCAGVYAVGDGANFPVKQGGLAAQQADAAARHIAAGAGAPVEPVPFRPVMRGLLLTGSEPRFMRNPVAGGGGPAQVSDETLWWPPAKVVGHYLAPWLARHAALAGSPRPGRHSIEVEAELPTERHLRPLTIAPDEGRAAHAVGAPKRA</sequence>
<feature type="domain" description="FAD/NAD(P)-binding" evidence="2">
    <location>
        <begin position="184"/>
        <end position="301"/>
    </location>
</feature>
<accession>A0A9E6XYX6</accession>
<evidence type="ECO:0000256" key="1">
    <source>
        <dbReference type="SAM" id="MobiDB-lite"/>
    </source>
</evidence>
<proteinExistence type="predicted"/>
<evidence type="ECO:0000259" key="2">
    <source>
        <dbReference type="Pfam" id="PF07992"/>
    </source>
</evidence>
<dbReference type="SUPFAM" id="SSF51905">
    <property type="entry name" value="FAD/NAD(P)-binding domain"/>
    <property type="match status" value="1"/>
</dbReference>
<gene>
    <name evidence="3" type="ORF">DSM104329_03391</name>
</gene>
<feature type="domain" description="FAD/NAD(P)-binding" evidence="2">
    <location>
        <begin position="22"/>
        <end position="127"/>
    </location>
</feature>
<dbReference type="Pfam" id="PF07992">
    <property type="entry name" value="Pyr_redox_2"/>
    <property type="match status" value="2"/>
</dbReference>
<name>A0A9E6XYX6_9ACTN</name>
<keyword evidence="4" id="KW-1185">Reference proteome</keyword>
<dbReference type="EMBL" id="CP087164">
    <property type="protein sequence ID" value="UGS36979.1"/>
    <property type="molecule type" value="Genomic_DNA"/>
</dbReference>
<evidence type="ECO:0000313" key="4">
    <source>
        <dbReference type="Proteomes" id="UP001162834"/>
    </source>
</evidence>
<organism evidence="3 4">
    <name type="scientific">Capillimicrobium parvum</name>
    <dbReference type="NCBI Taxonomy" id="2884022"/>
    <lineage>
        <taxon>Bacteria</taxon>
        <taxon>Bacillati</taxon>
        <taxon>Actinomycetota</taxon>
        <taxon>Thermoleophilia</taxon>
        <taxon>Solirubrobacterales</taxon>
        <taxon>Capillimicrobiaceae</taxon>
        <taxon>Capillimicrobium</taxon>
    </lineage>
</organism>
<dbReference type="KEGG" id="sbae:DSM104329_03391"/>
<dbReference type="Gene3D" id="3.50.50.60">
    <property type="entry name" value="FAD/NAD(P)-binding domain"/>
    <property type="match status" value="2"/>
</dbReference>
<protein>
    <recommendedName>
        <fullName evidence="2">FAD/NAD(P)-binding domain-containing protein</fullName>
    </recommendedName>
</protein>
<feature type="region of interest" description="Disordered" evidence="1">
    <location>
        <begin position="409"/>
        <end position="432"/>
    </location>
</feature>
<dbReference type="InterPro" id="IPR052541">
    <property type="entry name" value="SQRD"/>
</dbReference>
<dbReference type="InterPro" id="IPR023753">
    <property type="entry name" value="FAD/NAD-binding_dom"/>
</dbReference>
<dbReference type="AlphaFoldDB" id="A0A9E6XYX6"/>
<dbReference type="PANTHER" id="PTHR43755">
    <property type="match status" value="1"/>
</dbReference>
<evidence type="ECO:0000313" key="3">
    <source>
        <dbReference type="EMBL" id="UGS36979.1"/>
    </source>
</evidence>